<protein>
    <recommendedName>
        <fullName evidence="3">Flagellin</fullName>
    </recommendedName>
</protein>
<dbReference type="Proteomes" id="UP000524246">
    <property type="component" value="Unassembled WGS sequence"/>
</dbReference>
<dbReference type="InterPro" id="IPR001492">
    <property type="entry name" value="Flagellin"/>
</dbReference>
<comment type="function">
    <text evidence="3">Flagellin is the subunit protein which polymerizes to form the filaments of bacterial flagella.</text>
</comment>
<comment type="similarity">
    <text evidence="1 3">Belongs to the bacterial flagellin family.</text>
</comment>
<keyword evidence="2 3" id="KW-0975">Bacterial flagellum</keyword>
<dbReference type="GO" id="GO:0009288">
    <property type="term" value="C:bacterial-type flagellum"/>
    <property type="evidence" value="ECO:0007669"/>
    <property type="project" value="UniProtKB-SubCell"/>
</dbReference>
<evidence type="ECO:0000256" key="2">
    <source>
        <dbReference type="ARBA" id="ARBA00023143"/>
    </source>
</evidence>
<dbReference type="Gene3D" id="1.20.1330.10">
    <property type="entry name" value="f41 fragment of flagellin, N-terminal domain"/>
    <property type="match status" value="1"/>
</dbReference>
<evidence type="ECO:0000256" key="3">
    <source>
        <dbReference type="RuleBase" id="RU362073"/>
    </source>
</evidence>
<evidence type="ECO:0000256" key="1">
    <source>
        <dbReference type="ARBA" id="ARBA00005709"/>
    </source>
</evidence>
<keyword evidence="3" id="KW-0964">Secreted</keyword>
<dbReference type="Gene3D" id="6.10.10.10">
    <property type="entry name" value="Flagellar export chaperone, C-terminal domain"/>
    <property type="match status" value="1"/>
</dbReference>
<gene>
    <name evidence="6" type="ORF">GYA55_02050</name>
</gene>
<evidence type="ECO:0000313" key="7">
    <source>
        <dbReference type="Proteomes" id="UP000524246"/>
    </source>
</evidence>
<name>A0A7X9IIT5_9DELT</name>
<dbReference type="InterPro" id="IPR042187">
    <property type="entry name" value="Flagellin_C_sub2"/>
</dbReference>
<dbReference type="Pfam" id="PF00700">
    <property type="entry name" value="Flagellin_C"/>
    <property type="match status" value="1"/>
</dbReference>
<dbReference type="PRINTS" id="PR00207">
    <property type="entry name" value="FLAGELLIN"/>
</dbReference>
<dbReference type="PANTHER" id="PTHR42792:SF2">
    <property type="entry name" value="FLAGELLIN"/>
    <property type="match status" value="1"/>
</dbReference>
<keyword evidence="6" id="KW-0282">Flagellum</keyword>
<evidence type="ECO:0000313" key="6">
    <source>
        <dbReference type="EMBL" id="NMC61930.1"/>
    </source>
</evidence>
<evidence type="ECO:0000259" key="5">
    <source>
        <dbReference type="Pfam" id="PF00700"/>
    </source>
</evidence>
<reference evidence="6 7" key="1">
    <citation type="journal article" date="2020" name="Biotechnol. Biofuels">
        <title>New insights from the biogas microbiome by comprehensive genome-resolved metagenomics of nearly 1600 species originating from multiple anaerobic digesters.</title>
        <authorList>
            <person name="Campanaro S."/>
            <person name="Treu L."/>
            <person name="Rodriguez-R L.M."/>
            <person name="Kovalovszki A."/>
            <person name="Ziels R.M."/>
            <person name="Maus I."/>
            <person name="Zhu X."/>
            <person name="Kougias P.G."/>
            <person name="Basile A."/>
            <person name="Luo G."/>
            <person name="Schluter A."/>
            <person name="Konstantinidis K.T."/>
            <person name="Angelidaki I."/>
        </authorList>
    </citation>
    <scope>NUCLEOTIDE SEQUENCE [LARGE SCALE GENOMIC DNA]</scope>
    <source>
        <strain evidence="6">AS27yjCOA_65</strain>
    </source>
</reference>
<feature type="domain" description="Flagellin C-terminal" evidence="5">
    <location>
        <begin position="200"/>
        <end position="285"/>
    </location>
</feature>
<dbReference type="GO" id="GO:0005576">
    <property type="term" value="C:extracellular region"/>
    <property type="evidence" value="ECO:0007669"/>
    <property type="project" value="UniProtKB-SubCell"/>
</dbReference>
<dbReference type="PANTHER" id="PTHR42792">
    <property type="entry name" value="FLAGELLIN"/>
    <property type="match status" value="1"/>
</dbReference>
<dbReference type="EMBL" id="JAAZON010000083">
    <property type="protein sequence ID" value="NMC61930.1"/>
    <property type="molecule type" value="Genomic_DNA"/>
</dbReference>
<evidence type="ECO:0000259" key="4">
    <source>
        <dbReference type="Pfam" id="PF00669"/>
    </source>
</evidence>
<dbReference type="GO" id="GO:0005198">
    <property type="term" value="F:structural molecule activity"/>
    <property type="evidence" value="ECO:0007669"/>
    <property type="project" value="UniProtKB-UniRule"/>
</dbReference>
<dbReference type="AlphaFoldDB" id="A0A7X9IIT5"/>
<keyword evidence="6" id="KW-0969">Cilium</keyword>
<feature type="domain" description="Flagellin N-terminal" evidence="4">
    <location>
        <begin position="5"/>
        <end position="140"/>
    </location>
</feature>
<sequence length="286" mass="29465">MSITIGNNIVSLQAQRRLGIATDALSTTFERLSSGQRINKASDDAAGLAIADSLRANQRIASVAVRNANDGISTIAIADGALGEISNVLQRLGELAEQSANGVFSVQQRSALQNEFWALGSEIERIATTTTFNGVNLLSAGSSIVLQVGFDSASTAQIQISNVRGTLNALGLANTNSSSMSFSISGSTIEAGQSAARNALDAVNAAISSLAQTRGNLGAADSRLKVAINSLSVARENFAAAESRIRDVDVATEAAELTRLGILQQAGAAVLAQANQQPALALSLLR</sequence>
<comment type="subcellular location">
    <subcellularLocation>
        <location evidence="3">Secreted</location>
    </subcellularLocation>
    <subcellularLocation>
        <location evidence="3">Bacterial flagellum</location>
    </subcellularLocation>
</comment>
<comment type="caution">
    <text evidence="6">The sequence shown here is derived from an EMBL/GenBank/DDBJ whole genome shotgun (WGS) entry which is preliminary data.</text>
</comment>
<dbReference type="InterPro" id="IPR046358">
    <property type="entry name" value="Flagellin_C"/>
</dbReference>
<keyword evidence="6" id="KW-0966">Cell projection</keyword>
<organism evidence="6 7">
    <name type="scientific">SAR324 cluster bacterium</name>
    <dbReference type="NCBI Taxonomy" id="2024889"/>
    <lineage>
        <taxon>Bacteria</taxon>
        <taxon>Deltaproteobacteria</taxon>
        <taxon>SAR324 cluster</taxon>
    </lineage>
</organism>
<dbReference type="Pfam" id="PF00669">
    <property type="entry name" value="Flagellin_N"/>
    <property type="match status" value="1"/>
</dbReference>
<accession>A0A7X9IIT5</accession>
<dbReference type="InterPro" id="IPR001029">
    <property type="entry name" value="Flagellin_N"/>
</dbReference>
<proteinExistence type="inferred from homology"/>
<dbReference type="SUPFAM" id="SSF64518">
    <property type="entry name" value="Phase 1 flagellin"/>
    <property type="match status" value="1"/>
</dbReference>